<dbReference type="AlphaFoldDB" id="A0A7W7NRL5"/>
<comment type="subcellular location">
    <subcellularLocation>
        <location evidence="1">Membrane</location>
        <topology evidence="1">Single-pass membrane protein</topology>
    </subcellularLocation>
</comment>
<reference evidence="7 8" key="1">
    <citation type="submission" date="2020-08" db="EMBL/GenBank/DDBJ databases">
        <title>Functional genomics of gut bacteria from endangered species of beetles.</title>
        <authorList>
            <person name="Carlos-Shanley C."/>
        </authorList>
    </citation>
    <scope>NUCLEOTIDE SEQUENCE [LARGE SCALE GENOMIC DNA]</scope>
    <source>
        <strain evidence="7 8">S00224</strain>
    </source>
</reference>
<feature type="compositionally biased region" description="Pro residues" evidence="6">
    <location>
        <begin position="1"/>
        <end position="12"/>
    </location>
</feature>
<keyword evidence="4" id="KW-1133">Transmembrane helix</keyword>
<evidence type="ECO:0000256" key="4">
    <source>
        <dbReference type="ARBA" id="ARBA00022989"/>
    </source>
</evidence>
<evidence type="ECO:0000256" key="1">
    <source>
        <dbReference type="ARBA" id="ARBA00004167"/>
    </source>
</evidence>
<evidence type="ECO:0000256" key="3">
    <source>
        <dbReference type="ARBA" id="ARBA00022692"/>
    </source>
</evidence>
<dbReference type="GO" id="GO:0016020">
    <property type="term" value="C:membrane"/>
    <property type="evidence" value="ECO:0007669"/>
    <property type="project" value="UniProtKB-SubCell"/>
</dbReference>
<evidence type="ECO:0000313" key="7">
    <source>
        <dbReference type="EMBL" id="MBB4837739.1"/>
    </source>
</evidence>
<feature type="compositionally biased region" description="Low complexity" evidence="6">
    <location>
        <begin position="25"/>
        <end position="41"/>
    </location>
</feature>
<sequence>MPTPGPITPPIQPRQQAPVMPTYTAPQPSYQIPSQAQSPAAPARIATEPMLVIDNTAGTIKASGEASGQAAGTPGQSGAKSAVAGTRTGAGVLSNKATTVPQGTLIPAVLETALDSTSPGLARAIVSRDIRGFDGSRILIPRGSRLIGEYGSDTENGQKRMLVNWIRLMRPDGATIAIGSPATDPLGQGGIRASVNSHFFERFAGAILQSALDVGVNLASRAADSQVIVALPGNVSGAARATSPATIKPTLKVKAAKSISIFAARDLDFTGVENR</sequence>
<comment type="similarity">
    <text evidence="2">Belongs to the TrbI/VirB10 family.</text>
</comment>
<dbReference type="Gene3D" id="2.40.128.260">
    <property type="entry name" value="Type IV secretion system, VirB10/TraB/TrbI"/>
    <property type="match status" value="1"/>
</dbReference>
<protein>
    <submittedName>
        <fullName evidence="7">Type IV secretion system protein VirB10</fullName>
    </submittedName>
</protein>
<dbReference type="Proteomes" id="UP000575241">
    <property type="component" value="Unassembled WGS sequence"/>
</dbReference>
<evidence type="ECO:0000256" key="5">
    <source>
        <dbReference type="ARBA" id="ARBA00023136"/>
    </source>
</evidence>
<evidence type="ECO:0000256" key="2">
    <source>
        <dbReference type="ARBA" id="ARBA00010265"/>
    </source>
</evidence>
<accession>A0A7W7NRL5</accession>
<gene>
    <name evidence="7" type="ORF">HNP52_000790</name>
</gene>
<dbReference type="InterPro" id="IPR042217">
    <property type="entry name" value="T4SS_VirB10/TrbI"/>
</dbReference>
<evidence type="ECO:0000313" key="8">
    <source>
        <dbReference type="Proteomes" id="UP000575241"/>
    </source>
</evidence>
<dbReference type="InterPro" id="IPR005498">
    <property type="entry name" value="T4SS_VirB10/TraB/TrbI"/>
</dbReference>
<dbReference type="EMBL" id="JACHLN010000001">
    <property type="protein sequence ID" value="MBB4837739.1"/>
    <property type="molecule type" value="Genomic_DNA"/>
</dbReference>
<feature type="region of interest" description="Disordered" evidence="6">
    <location>
        <begin position="64"/>
        <end position="83"/>
    </location>
</feature>
<dbReference type="CDD" id="cd16429">
    <property type="entry name" value="VirB10"/>
    <property type="match status" value="1"/>
</dbReference>
<name>A0A7W7NRL5_9SPHN</name>
<dbReference type="RefSeq" id="WP_260395898.1">
    <property type="nucleotide sequence ID" value="NZ_JACHLN010000001.1"/>
</dbReference>
<dbReference type="Pfam" id="PF03743">
    <property type="entry name" value="TrbI"/>
    <property type="match status" value="1"/>
</dbReference>
<proteinExistence type="inferred from homology"/>
<keyword evidence="5" id="KW-0472">Membrane</keyword>
<feature type="region of interest" description="Disordered" evidence="6">
    <location>
        <begin position="1"/>
        <end position="41"/>
    </location>
</feature>
<organism evidence="7 8">
    <name type="scientific">Sphingomonas kyeonggiensis</name>
    <dbReference type="NCBI Taxonomy" id="1268553"/>
    <lineage>
        <taxon>Bacteria</taxon>
        <taxon>Pseudomonadati</taxon>
        <taxon>Pseudomonadota</taxon>
        <taxon>Alphaproteobacteria</taxon>
        <taxon>Sphingomonadales</taxon>
        <taxon>Sphingomonadaceae</taxon>
        <taxon>Sphingomonas</taxon>
    </lineage>
</organism>
<keyword evidence="8" id="KW-1185">Reference proteome</keyword>
<comment type="caution">
    <text evidence="7">The sequence shown here is derived from an EMBL/GenBank/DDBJ whole genome shotgun (WGS) entry which is preliminary data.</text>
</comment>
<keyword evidence="3" id="KW-0812">Transmembrane</keyword>
<evidence type="ECO:0000256" key="6">
    <source>
        <dbReference type="SAM" id="MobiDB-lite"/>
    </source>
</evidence>